<name>A0A6M5YZ56_9BACT</name>
<evidence type="ECO:0000313" key="3">
    <source>
        <dbReference type="Proteomes" id="UP000503447"/>
    </source>
</evidence>
<accession>A0A6M5YZ56</accession>
<dbReference type="Proteomes" id="UP000503447">
    <property type="component" value="Chromosome"/>
</dbReference>
<evidence type="ECO:0000313" key="2">
    <source>
        <dbReference type="EMBL" id="QJW98736.1"/>
    </source>
</evidence>
<protein>
    <submittedName>
        <fullName evidence="2">Uncharacterized protein</fullName>
    </submittedName>
</protein>
<dbReference type="AlphaFoldDB" id="A0A6M5YZ56"/>
<dbReference type="EMBL" id="CP053452">
    <property type="protein sequence ID" value="QJW98736.1"/>
    <property type="molecule type" value="Genomic_DNA"/>
</dbReference>
<keyword evidence="3" id="KW-1185">Reference proteome</keyword>
<keyword evidence="1" id="KW-0812">Transmembrane</keyword>
<reference evidence="3" key="1">
    <citation type="submission" date="2020-05" db="EMBL/GenBank/DDBJ databases">
        <title>Frigoriglobus tundricola gen. nov., sp. nov., a psychrotolerant cellulolytic planctomycete of the family Gemmataceae with two divergent copies of 16S rRNA gene.</title>
        <authorList>
            <person name="Kulichevskaya I.S."/>
            <person name="Ivanova A.A."/>
            <person name="Naumoff D.G."/>
            <person name="Beletsky A.V."/>
            <person name="Rijpstra W.I.C."/>
            <person name="Sinninghe Damste J.S."/>
            <person name="Mardanov A.V."/>
            <person name="Ravin N.V."/>
            <person name="Dedysh S.N."/>
        </authorList>
    </citation>
    <scope>NUCLEOTIDE SEQUENCE [LARGE SCALE GENOMIC DNA]</scope>
    <source>
        <strain evidence="3">PL17</strain>
    </source>
</reference>
<proteinExistence type="predicted"/>
<gene>
    <name evidence="2" type="ORF">FTUN_6331</name>
</gene>
<dbReference type="RefSeq" id="WP_171473843.1">
    <property type="nucleotide sequence ID" value="NZ_CP053452.2"/>
</dbReference>
<evidence type="ECO:0000256" key="1">
    <source>
        <dbReference type="SAM" id="Phobius"/>
    </source>
</evidence>
<feature type="transmembrane region" description="Helical" evidence="1">
    <location>
        <begin position="6"/>
        <end position="25"/>
    </location>
</feature>
<dbReference type="KEGG" id="ftj:FTUN_6331"/>
<sequence length="161" mass="18461">MFDDPAFYWIVMAGLAVGVALLTWWQDFDGIRSDREYQHRTRKRERLTGAEFFTRFYAESGIPAELVVAFRDFHAGYWGEEPALLRPEDDLFRVHAGADCAGWAAEVQTRFGVVVPERVPPELWAVVPVHEPTFDTVLRYIRAVRDLQRAAEPRAAPDPVK</sequence>
<organism evidence="2 3">
    <name type="scientific">Frigoriglobus tundricola</name>
    <dbReference type="NCBI Taxonomy" id="2774151"/>
    <lineage>
        <taxon>Bacteria</taxon>
        <taxon>Pseudomonadati</taxon>
        <taxon>Planctomycetota</taxon>
        <taxon>Planctomycetia</taxon>
        <taxon>Gemmatales</taxon>
        <taxon>Gemmataceae</taxon>
        <taxon>Frigoriglobus</taxon>
    </lineage>
</organism>
<keyword evidence="1" id="KW-1133">Transmembrane helix</keyword>
<keyword evidence="1" id="KW-0472">Membrane</keyword>